<gene>
    <name evidence="2" type="ORF">AVEN_93428_1</name>
</gene>
<proteinExistence type="predicted"/>
<evidence type="ECO:0000313" key="2">
    <source>
        <dbReference type="EMBL" id="GBL81637.1"/>
    </source>
</evidence>
<dbReference type="Proteomes" id="UP000499080">
    <property type="component" value="Unassembled WGS sequence"/>
</dbReference>
<sequence length="137" mass="15560">MCTFCIDGKNSHPRNIWKSLVFLVTLTSPFEATRGRFWNGPRNFEPRSDDEDDIRAGTPFPNFRTTPTGGHLTPYIRFNEQQAPNMTDLQWNLVSSLEPSGSEAATLPLGHRDPYTWKRIGSTPVLMFVVKTFVCPI</sequence>
<protein>
    <submittedName>
        <fullName evidence="2">Uncharacterized protein</fullName>
    </submittedName>
</protein>
<evidence type="ECO:0000256" key="1">
    <source>
        <dbReference type="SAM" id="MobiDB-lite"/>
    </source>
</evidence>
<comment type="caution">
    <text evidence="2">The sequence shown here is derived from an EMBL/GenBank/DDBJ whole genome shotgun (WGS) entry which is preliminary data.</text>
</comment>
<evidence type="ECO:0000313" key="3">
    <source>
        <dbReference type="Proteomes" id="UP000499080"/>
    </source>
</evidence>
<feature type="region of interest" description="Disordered" evidence="1">
    <location>
        <begin position="41"/>
        <end position="63"/>
    </location>
</feature>
<keyword evidence="3" id="KW-1185">Reference proteome</keyword>
<dbReference type="EMBL" id="BGPR01000026">
    <property type="protein sequence ID" value="GBL81637.1"/>
    <property type="molecule type" value="Genomic_DNA"/>
</dbReference>
<reference evidence="2 3" key="1">
    <citation type="journal article" date="2019" name="Sci. Rep.">
        <title>Orb-weaving spider Araneus ventricosus genome elucidates the spidroin gene catalogue.</title>
        <authorList>
            <person name="Kono N."/>
            <person name="Nakamura H."/>
            <person name="Ohtoshi R."/>
            <person name="Moran D.A.P."/>
            <person name="Shinohara A."/>
            <person name="Yoshida Y."/>
            <person name="Fujiwara M."/>
            <person name="Mori M."/>
            <person name="Tomita M."/>
            <person name="Arakawa K."/>
        </authorList>
    </citation>
    <scope>NUCLEOTIDE SEQUENCE [LARGE SCALE GENOMIC DNA]</scope>
</reference>
<dbReference type="AlphaFoldDB" id="A0A4Y2AQ49"/>
<name>A0A4Y2AQ49_ARAVE</name>
<organism evidence="2 3">
    <name type="scientific">Araneus ventricosus</name>
    <name type="common">Orbweaver spider</name>
    <name type="synonym">Epeira ventricosa</name>
    <dbReference type="NCBI Taxonomy" id="182803"/>
    <lineage>
        <taxon>Eukaryota</taxon>
        <taxon>Metazoa</taxon>
        <taxon>Ecdysozoa</taxon>
        <taxon>Arthropoda</taxon>
        <taxon>Chelicerata</taxon>
        <taxon>Arachnida</taxon>
        <taxon>Araneae</taxon>
        <taxon>Araneomorphae</taxon>
        <taxon>Entelegynae</taxon>
        <taxon>Araneoidea</taxon>
        <taxon>Araneidae</taxon>
        <taxon>Araneus</taxon>
    </lineage>
</organism>
<accession>A0A4Y2AQ49</accession>